<name>C5J5J1_MESCH</name>
<evidence type="ECO:0000313" key="3">
    <source>
        <dbReference type="Proteomes" id="UP000001491"/>
    </source>
</evidence>
<evidence type="ECO:0000313" key="2">
    <source>
        <dbReference type="EMBL" id="CAT04714.1"/>
    </source>
</evidence>
<keyword evidence="1" id="KW-0472">Membrane</keyword>
<feature type="transmembrane region" description="Helical" evidence="1">
    <location>
        <begin position="566"/>
        <end position="586"/>
    </location>
</feature>
<feature type="transmembrane region" description="Helical" evidence="1">
    <location>
        <begin position="55"/>
        <end position="82"/>
    </location>
</feature>
<dbReference type="HOGENOM" id="CLU_029433_1_0_14"/>
<keyword evidence="1" id="KW-1133">Transmembrane helix</keyword>
<feature type="transmembrane region" description="Helical" evidence="1">
    <location>
        <begin position="145"/>
        <end position="167"/>
    </location>
</feature>
<feature type="transmembrane region" description="Helical" evidence="1">
    <location>
        <begin position="174"/>
        <end position="195"/>
    </location>
</feature>
<accession>C5J5J1</accession>
<proteinExistence type="predicted"/>
<keyword evidence="1" id="KW-0812">Transmembrane</keyword>
<organism evidence="2 3">
    <name type="scientific">Mesomycoplasma conjunctivae (strain ATCC 25834 / NCTC 10147 / HRC/581)</name>
    <name type="common">Mycoplasma conjunctivae</name>
    <dbReference type="NCBI Taxonomy" id="572263"/>
    <lineage>
        <taxon>Bacteria</taxon>
        <taxon>Bacillati</taxon>
        <taxon>Mycoplasmatota</taxon>
        <taxon>Mycoplasmoidales</taxon>
        <taxon>Metamycoplasmataceae</taxon>
        <taxon>Mesomycoplasma</taxon>
    </lineage>
</organism>
<keyword evidence="3" id="KW-1185">Reference proteome</keyword>
<sequence>MQNQIIKNFKQNYYFKLLLKLSIKKKAIYIIAVFAFTVSLILGILSRIYATPTSFSIFVFTNLLINLSLTIILASYMFLVIFKDLSSQSIDIVAFTKPYSRKYFIATKIMFLVFVSLVWSIFFYIISIMFFLINFNNISQVSSFYIWSFFSPFFAFLIFGAITGLIGSKFSSKISLSVALVSFSPFILLGSISAFSSTSSPNRFAKILNLPYDQYDSGTIADVDKFFLNDKKDHFFIIPKQVDKPTFSKRQIDYIQQAWNNSSSSAQGWQAASYLLLPYQFLNIFENKDNDALVTSVGKQEKYLENYIFYNNLDSKTNAYEISTNPSLKEYKINENLKAFLIPGALKNQSIFDNLDNRELIYAHKFASDFNTQLPQDEQTFGGASLLVGKLKWQYLKEILESSKFNSYAKDFYRKIKKNSERQQILDIISSAISEDQDLLNIEDENSTVLQKKIDTKKVESDTQRKLYLAVSLIYWLFFNKPESPILDTLLKDSASQSYDPQQFDIKIQNQEYKIGGYSSYSAQQQVVNNKVISRFNLTPSNNFVFQPVSQAIEIKVGYQVVNKSAFIVIWIAISAALLYSLYYLYSRKDYK</sequence>
<evidence type="ECO:0000256" key="1">
    <source>
        <dbReference type="SAM" id="Phobius"/>
    </source>
</evidence>
<dbReference type="AlphaFoldDB" id="C5J5J1"/>
<feature type="transmembrane region" description="Helical" evidence="1">
    <location>
        <begin position="103"/>
        <end position="133"/>
    </location>
</feature>
<dbReference type="KEGG" id="mco:MCJ_000360"/>
<dbReference type="Proteomes" id="UP000001491">
    <property type="component" value="Chromosome"/>
</dbReference>
<gene>
    <name evidence="2" type="ordered locus">MCJ_000360</name>
</gene>
<dbReference type="eggNOG" id="COG1277">
    <property type="taxonomic scope" value="Bacteria"/>
</dbReference>
<evidence type="ECO:0008006" key="4">
    <source>
        <dbReference type="Google" id="ProtNLM"/>
    </source>
</evidence>
<protein>
    <recommendedName>
        <fullName evidence="4">ABC-type transport system involved in multi-copper enzyme maturation, permease component</fullName>
    </recommendedName>
</protein>
<feature type="transmembrane region" description="Helical" evidence="1">
    <location>
        <begin position="27"/>
        <end position="49"/>
    </location>
</feature>
<reference evidence="3" key="1">
    <citation type="journal article" date="2009" name="BMC Bioinformatics">
        <title>The Mycoplasma conjunctivae genome sequencing, annotation and analysis.</title>
        <authorList>
            <person name="Calderon-Copete S.P."/>
            <person name="Wigger G."/>
            <person name="Wunderlin C."/>
            <person name="Schmidheini T."/>
            <person name="Frey J."/>
            <person name="Quail M.A."/>
            <person name="Falquet L."/>
        </authorList>
    </citation>
    <scope>NUCLEOTIDE SEQUENCE [LARGE SCALE GENOMIC DNA]</scope>
    <source>
        <strain evidence="3">ATCC 25834 / NCTC 10147 / HRC/581</strain>
    </source>
</reference>
<dbReference type="EMBL" id="FM864216">
    <property type="protein sequence ID" value="CAT04714.1"/>
    <property type="molecule type" value="Genomic_DNA"/>
</dbReference>